<accession>A0A3G8LUG1</accession>
<dbReference type="Pfam" id="PF01627">
    <property type="entry name" value="Hpt"/>
    <property type="match status" value="1"/>
</dbReference>
<keyword evidence="5" id="KW-1185">Reference proteome</keyword>
<protein>
    <recommendedName>
        <fullName evidence="3">HPt domain-containing protein</fullName>
    </recommendedName>
</protein>
<keyword evidence="2" id="KW-0597">Phosphoprotein</keyword>
<evidence type="ECO:0000256" key="1">
    <source>
        <dbReference type="ARBA" id="ARBA00023012"/>
    </source>
</evidence>
<reference evidence="5" key="1">
    <citation type="submission" date="2018-11" db="EMBL/GenBank/DDBJ databases">
        <title>Shewanella sp. M2.</title>
        <authorList>
            <person name="Hwang Y.J."/>
            <person name="Hwang C.Y."/>
        </authorList>
    </citation>
    <scope>NUCLEOTIDE SEQUENCE [LARGE SCALE GENOMIC DNA]</scope>
    <source>
        <strain evidence="5">LMG 19866</strain>
    </source>
</reference>
<dbReference type="RefSeq" id="WP_124730766.1">
    <property type="nucleotide sequence ID" value="NZ_CBCSKC010000030.1"/>
</dbReference>
<dbReference type="GO" id="GO:0000160">
    <property type="term" value="P:phosphorelay signal transduction system"/>
    <property type="evidence" value="ECO:0007669"/>
    <property type="project" value="UniProtKB-KW"/>
</dbReference>
<sequence>MKANKNLVNQQPIDEIDNNIVTNCSSESDNKALDNLLKPFGGNEIFYRRLINIFETNLKQQFQNLDLMIEQKNAQEILAIVHTLKGSSGSTGLSSLHQALCDSEANLKQAHGTNTYRFEMLCVDLVQQLRFVAQAELSNIHSLLLKESPKTTAALPATNVSSAELTLMLAKLKQHLKDGNLQALDITAQLQNKLSDNLTLENELTTLSDAVEMLDFDQALDALCSLSQKLK</sequence>
<dbReference type="SUPFAM" id="SSF47226">
    <property type="entry name" value="Histidine-containing phosphotransfer domain, HPT domain"/>
    <property type="match status" value="1"/>
</dbReference>
<feature type="modified residue" description="Phosphohistidine" evidence="2">
    <location>
        <position position="82"/>
    </location>
</feature>
<dbReference type="OrthoDB" id="6265969at2"/>
<dbReference type="GO" id="GO:0004672">
    <property type="term" value="F:protein kinase activity"/>
    <property type="evidence" value="ECO:0007669"/>
    <property type="project" value="UniProtKB-ARBA"/>
</dbReference>
<proteinExistence type="predicted"/>
<dbReference type="KEGG" id="slj:EGC82_10785"/>
<dbReference type="EMBL" id="CP034015">
    <property type="protein sequence ID" value="AZG73209.1"/>
    <property type="molecule type" value="Genomic_DNA"/>
</dbReference>
<dbReference type="InterPro" id="IPR008207">
    <property type="entry name" value="Sig_transdc_His_kin_Hpt_dom"/>
</dbReference>
<dbReference type="AlphaFoldDB" id="A0A3G8LUG1"/>
<evidence type="ECO:0000313" key="5">
    <source>
        <dbReference type="Proteomes" id="UP000278035"/>
    </source>
</evidence>
<dbReference type="Gene3D" id="1.20.120.160">
    <property type="entry name" value="HPT domain"/>
    <property type="match status" value="1"/>
</dbReference>
<gene>
    <name evidence="4" type="ORF">EGC82_10785</name>
</gene>
<dbReference type="InterPro" id="IPR036641">
    <property type="entry name" value="HPT_dom_sf"/>
</dbReference>
<dbReference type="PROSITE" id="PS50894">
    <property type="entry name" value="HPT"/>
    <property type="match status" value="1"/>
</dbReference>
<dbReference type="Proteomes" id="UP000278035">
    <property type="component" value="Chromosome"/>
</dbReference>
<feature type="domain" description="HPt" evidence="3">
    <location>
        <begin position="43"/>
        <end position="143"/>
    </location>
</feature>
<name>A0A3G8LUG1_9GAMM</name>
<evidence type="ECO:0000256" key="2">
    <source>
        <dbReference type="PROSITE-ProRule" id="PRU00110"/>
    </source>
</evidence>
<organism evidence="4 5">
    <name type="scientific">Shewanella livingstonensis</name>
    <dbReference type="NCBI Taxonomy" id="150120"/>
    <lineage>
        <taxon>Bacteria</taxon>
        <taxon>Pseudomonadati</taxon>
        <taxon>Pseudomonadota</taxon>
        <taxon>Gammaproteobacteria</taxon>
        <taxon>Alteromonadales</taxon>
        <taxon>Shewanellaceae</taxon>
        <taxon>Shewanella</taxon>
    </lineage>
</organism>
<keyword evidence="1" id="KW-0902">Two-component regulatory system</keyword>
<evidence type="ECO:0000313" key="4">
    <source>
        <dbReference type="EMBL" id="AZG73209.1"/>
    </source>
</evidence>
<evidence type="ECO:0000259" key="3">
    <source>
        <dbReference type="PROSITE" id="PS50894"/>
    </source>
</evidence>